<dbReference type="FunFam" id="3.40.50.720:FF:000004">
    <property type="entry name" value="Adenosylhomocysteinase"/>
    <property type="match status" value="1"/>
</dbReference>
<dbReference type="InterPro" id="IPR015878">
    <property type="entry name" value="Ado_hCys_hydrolase_NAD-bd"/>
</dbReference>
<sequence length="423" mass="47426">MKVECTKDYCIKNLNLAPEGERKIDWVSRFMPVLQAIRKEFEEKKPFKGVRIATTLHLEMKTAFLLLTLKAGGAEVSAAASNPLSTQDDVVAALAKAGVKVYAIRGEDREQYYEFMHKALDIEPNIIIDDGADMISTLMRERQELVDNVWGASEETTTGVIRLRAMENDGVLKFPIIAVNDSYTKYLFDNRYGTGQSTWDGILRTTNLLIAGKNVVVVGYGWCGRGIAMRAKGLGATVIVVEVDPIRALEARMDGFLVMDMKEAAKVGDIFVTSTGDIKCIRGEHFRVMKDGVILANAGHFDVEIWKPDLEALAVEINQPRPNITEYKLKDGRRLYLLAEGRLVNLAAADGHPAEIMDMSFALQAKAAEYILNNHERLEPKVYVLPREIDEMVARIKLNAMGIKIEELTEEQRKYLESWEHGT</sequence>
<feature type="binding site" evidence="6">
    <location>
        <begin position="221"/>
        <end position="226"/>
    </location>
    <ligand>
        <name>NAD(+)</name>
        <dbReference type="ChEBI" id="CHEBI:57540"/>
    </ligand>
</feature>
<dbReference type="InterPro" id="IPR042172">
    <property type="entry name" value="Adenosylhomocyst_ase-like_sf"/>
</dbReference>
<dbReference type="SMART" id="SM00996">
    <property type="entry name" value="AdoHcyase"/>
    <property type="match status" value="1"/>
</dbReference>
<dbReference type="GO" id="GO:0033353">
    <property type="term" value="P:S-adenosylmethionine cycle"/>
    <property type="evidence" value="ECO:0007669"/>
    <property type="project" value="TreeGrafter"/>
</dbReference>
<evidence type="ECO:0000256" key="3">
    <source>
        <dbReference type="ARBA" id="ARBA00022801"/>
    </source>
</evidence>
<name>A0A1I0M213_9EURY</name>
<feature type="binding site" evidence="5">
    <location>
        <begin position="219"/>
        <end position="224"/>
    </location>
    <ligand>
        <name>NAD(+)</name>
        <dbReference type="ChEBI" id="CHEBI:57540"/>
    </ligand>
</feature>
<dbReference type="NCBIfam" id="NF004005">
    <property type="entry name" value="PRK05476.2-3"/>
    <property type="match status" value="1"/>
</dbReference>
<feature type="binding site" evidence="6">
    <location>
        <position position="352"/>
    </location>
    <ligand>
        <name>NAD(+)</name>
        <dbReference type="ChEBI" id="CHEBI:57540"/>
    </ligand>
</feature>
<dbReference type="PROSITE" id="PS00738">
    <property type="entry name" value="ADOHCYASE_1"/>
    <property type="match status" value="1"/>
</dbReference>
<dbReference type="InterPro" id="IPR000043">
    <property type="entry name" value="Adenosylhomocysteinase-like"/>
</dbReference>
<dbReference type="PIRSF" id="PIRSF001109">
    <property type="entry name" value="Ad_hcy_hydrolase"/>
    <property type="match status" value="1"/>
</dbReference>
<comment type="catalytic activity">
    <reaction evidence="5">
        <text>S-adenosyl-L-homocysteine + H2O = L-homocysteine + adenosine</text>
        <dbReference type="Rhea" id="RHEA:21708"/>
        <dbReference type="ChEBI" id="CHEBI:15377"/>
        <dbReference type="ChEBI" id="CHEBI:16335"/>
        <dbReference type="ChEBI" id="CHEBI:57856"/>
        <dbReference type="ChEBI" id="CHEBI:58199"/>
        <dbReference type="EC" id="3.13.2.1"/>
    </reaction>
</comment>
<feature type="binding site" evidence="5">
    <location>
        <position position="155"/>
    </location>
    <ligand>
        <name>substrate</name>
    </ligand>
</feature>
<dbReference type="CDD" id="cd00401">
    <property type="entry name" value="SAHH"/>
    <property type="match status" value="1"/>
</dbReference>
<evidence type="ECO:0000256" key="4">
    <source>
        <dbReference type="ARBA" id="ARBA00023027"/>
    </source>
</evidence>
<feature type="binding site" evidence="5">
    <location>
        <position position="190"/>
    </location>
    <ligand>
        <name>NAD(+)</name>
        <dbReference type="ChEBI" id="CHEBI:57540"/>
    </ligand>
</feature>
<reference evidence="10" key="1">
    <citation type="submission" date="2016-10" db="EMBL/GenBank/DDBJ databases">
        <authorList>
            <person name="Varghese N."/>
            <person name="Submissions S."/>
        </authorList>
    </citation>
    <scope>NUCLEOTIDE SEQUENCE [LARGE SCALE GENOMIC DNA]</scope>
    <source>
        <strain evidence="10">OGL-20</strain>
    </source>
</reference>
<feature type="binding site" evidence="5">
    <location>
        <position position="189"/>
    </location>
    <ligand>
        <name>substrate</name>
    </ligand>
</feature>
<dbReference type="GO" id="GO:0004013">
    <property type="term" value="F:adenosylhomocysteinase activity"/>
    <property type="evidence" value="ECO:0007669"/>
    <property type="project" value="UniProtKB-UniRule"/>
</dbReference>
<dbReference type="AlphaFoldDB" id="A0A1I0M213"/>
<dbReference type="PANTHER" id="PTHR23420">
    <property type="entry name" value="ADENOSYLHOMOCYSTEINASE"/>
    <property type="match status" value="1"/>
</dbReference>
<comment type="function">
    <text evidence="5">May play a key role in the regulation of the intracellular concentration of adenosylhomocysteine.</text>
</comment>
<evidence type="ECO:0000256" key="6">
    <source>
        <dbReference type="PIRSR" id="PIRSR001109-2"/>
    </source>
</evidence>
<feature type="binding site" evidence="5 6">
    <location>
        <begin position="298"/>
        <end position="300"/>
    </location>
    <ligand>
        <name>NAD(+)</name>
        <dbReference type="ChEBI" id="CHEBI:57540"/>
    </ligand>
</feature>
<keyword evidence="3 5" id="KW-0378">Hydrolase</keyword>
<dbReference type="SUPFAM" id="SSF52283">
    <property type="entry name" value="Formate/glycerate dehydrogenase catalytic domain-like"/>
    <property type="match status" value="1"/>
</dbReference>
<evidence type="ECO:0000313" key="10">
    <source>
        <dbReference type="Proteomes" id="UP000182125"/>
    </source>
</evidence>
<dbReference type="HAMAP" id="MF_00563">
    <property type="entry name" value="AdoHcyase"/>
    <property type="match status" value="1"/>
</dbReference>
<dbReference type="EMBL" id="FOIW01000001">
    <property type="protein sequence ID" value="SEV82319.1"/>
    <property type="molecule type" value="Genomic_DNA"/>
</dbReference>
<feature type="binding site" evidence="5">
    <location>
        <position position="185"/>
    </location>
    <ligand>
        <name>substrate</name>
    </ligand>
</feature>
<dbReference type="GO" id="GO:0006730">
    <property type="term" value="P:one-carbon metabolic process"/>
    <property type="evidence" value="ECO:0007669"/>
    <property type="project" value="UniProtKB-UniRule"/>
</dbReference>
<comment type="subcellular location">
    <subcellularLocation>
        <location evidence="5">Cytoplasm</location>
    </subcellularLocation>
</comment>
<dbReference type="InterPro" id="IPR036291">
    <property type="entry name" value="NAD(P)-bd_dom_sf"/>
</dbReference>
<protein>
    <recommendedName>
        <fullName evidence="5">Adenosylhomocysteinase</fullName>
        <ecNumber evidence="5">3.13.2.1</ecNumber>
    </recommendedName>
    <alternativeName>
        <fullName evidence="5">S-adenosyl-L-homocysteine hydrolase</fullName>
        <shortName evidence="5">AdoHcyase</shortName>
    </alternativeName>
</protein>
<dbReference type="Gene3D" id="3.40.50.720">
    <property type="entry name" value="NAD(P)-binding Rossmann-like Domain"/>
    <property type="match status" value="1"/>
</dbReference>
<comment type="similarity">
    <text evidence="1 5 7">Belongs to the adenosylhomocysteinase family.</text>
</comment>
<feature type="binding site" evidence="5 6">
    <location>
        <position position="345"/>
    </location>
    <ligand>
        <name>NAD(+)</name>
        <dbReference type="ChEBI" id="CHEBI:57540"/>
    </ligand>
</feature>
<dbReference type="GO" id="GO:0005829">
    <property type="term" value="C:cytosol"/>
    <property type="evidence" value="ECO:0007669"/>
    <property type="project" value="TreeGrafter"/>
</dbReference>
<evidence type="ECO:0000259" key="8">
    <source>
        <dbReference type="SMART" id="SM00997"/>
    </source>
</evidence>
<feature type="binding site" evidence="5 6">
    <location>
        <position position="242"/>
    </location>
    <ligand>
        <name>NAD(+)</name>
        <dbReference type="ChEBI" id="CHEBI:57540"/>
    </ligand>
</feature>
<feature type="domain" description="S-adenosyl-L-homocysteine hydrolase NAD binding" evidence="8">
    <location>
        <begin position="190"/>
        <end position="351"/>
    </location>
</feature>
<dbReference type="EC" id="3.13.2.1" evidence="5"/>
<gene>
    <name evidence="5" type="primary">ahcY</name>
    <name evidence="9" type="ORF">SAMN05216170_0140</name>
</gene>
<dbReference type="Pfam" id="PF05221">
    <property type="entry name" value="AdoHcyase"/>
    <property type="match status" value="2"/>
</dbReference>
<organism evidence="9 10">
    <name type="scientific">Thermococcus thioreducens</name>
    <dbReference type="NCBI Taxonomy" id="277988"/>
    <lineage>
        <taxon>Archaea</taxon>
        <taxon>Methanobacteriati</taxon>
        <taxon>Methanobacteriota</taxon>
        <taxon>Thermococci</taxon>
        <taxon>Thermococcales</taxon>
        <taxon>Thermococcaceae</taxon>
        <taxon>Thermococcus</taxon>
    </lineage>
</organism>
<comment type="caution">
    <text evidence="5">Lacks conserved residue(s) required for the propagation of feature annotation.</text>
</comment>
<dbReference type="NCBIfam" id="TIGR00936">
    <property type="entry name" value="ahcY"/>
    <property type="match status" value="1"/>
</dbReference>
<feature type="binding site" evidence="5 6">
    <location>
        <begin position="156"/>
        <end position="158"/>
    </location>
    <ligand>
        <name>NAD(+)</name>
        <dbReference type="ChEBI" id="CHEBI:57540"/>
    </ligand>
</feature>
<evidence type="ECO:0000256" key="1">
    <source>
        <dbReference type="ARBA" id="ARBA00007122"/>
    </source>
</evidence>
<keyword evidence="2 5" id="KW-0554">One-carbon metabolism</keyword>
<comment type="cofactor">
    <cofactor evidence="5 6">
        <name>NAD(+)</name>
        <dbReference type="ChEBI" id="CHEBI:57540"/>
    </cofactor>
    <text evidence="5 6">Binds 1 NAD(+) per subunit.</text>
</comment>
<dbReference type="PROSITE" id="PS00739">
    <property type="entry name" value="ADOHCYASE_2"/>
    <property type="match status" value="1"/>
</dbReference>
<dbReference type="PANTHER" id="PTHR23420:SF0">
    <property type="entry name" value="ADENOSYLHOMOCYSTEINASE"/>
    <property type="match status" value="1"/>
</dbReference>
<dbReference type="SMART" id="SM00997">
    <property type="entry name" value="AdoHcyase_NAD"/>
    <property type="match status" value="1"/>
</dbReference>
<dbReference type="Gene3D" id="3.40.50.1480">
    <property type="entry name" value="Adenosylhomocysteinase-like"/>
    <property type="match status" value="1"/>
</dbReference>
<keyword evidence="5" id="KW-0963">Cytoplasm</keyword>
<evidence type="ECO:0000256" key="2">
    <source>
        <dbReference type="ARBA" id="ARBA00022563"/>
    </source>
</evidence>
<keyword evidence="4 5" id="KW-0520">NAD</keyword>
<comment type="pathway">
    <text evidence="5">Amino-acid biosynthesis; L-homocysteine biosynthesis; L-homocysteine from S-adenosyl-L-homocysteine: step 1/1.</text>
</comment>
<dbReference type="GO" id="GO:0071269">
    <property type="term" value="P:L-homocysteine biosynthetic process"/>
    <property type="evidence" value="ECO:0007669"/>
    <property type="project" value="UniProtKB-UniRule"/>
</dbReference>
<evidence type="ECO:0000313" key="9">
    <source>
        <dbReference type="EMBL" id="SEV82319.1"/>
    </source>
</evidence>
<dbReference type="InterPro" id="IPR020082">
    <property type="entry name" value="S-Ado-L-homoCys_hydrolase_CS"/>
</dbReference>
<dbReference type="Proteomes" id="UP000182125">
    <property type="component" value="Unassembled WGS sequence"/>
</dbReference>
<dbReference type="SUPFAM" id="SSF51735">
    <property type="entry name" value="NAD(P)-binding Rossmann-fold domains"/>
    <property type="match status" value="1"/>
</dbReference>
<proteinExistence type="inferred from homology"/>
<accession>A0A1I0M213</accession>
<feature type="binding site" evidence="5">
    <location>
        <position position="130"/>
    </location>
    <ligand>
        <name>substrate</name>
    </ligand>
</feature>
<dbReference type="UniPathway" id="UPA00314">
    <property type="reaction ID" value="UER00076"/>
</dbReference>
<dbReference type="Pfam" id="PF00670">
    <property type="entry name" value="AdoHcyase_NAD"/>
    <property type="match status" value="1"/>
</dbReference>
<evidence type="ECO:0000256" key="5">
    <source>
        <dbReference type="HAMAP-Rule" id="MF_00563"/>
    </source>
</evidence>
<evidence type="ECO:0000256" key="7">
    <source>
        <dbReference type="RuleBase" id="RU004166"/>
    </source>
</evidence>